<evidence type="ECO:0000313" key="1">
    <source>
        <dbReference type="Proteomes" id="UP000887578"/>
    </source>
</evidence>
<keyword evidence="1" id="KW-1185">Reference proteome</keyword>
<proteinExistence type="predicted"/>
<evidence type="ECO:0000313" key="2">
    <source>
        <dbReference type="WBParaSite" id="PDA_v2.g10051.t1"/>
    </source>
</evidence>
<dbReference type="AlphaFoldDB" id="A0A914P4R8"/>
<dbReference type="WBParaSite" id="PDA_v2.g10051.t1">
    <property type="protein sequence ID" value="PDA_v2.g10051.t1"/>
    <property type="gene ID" value="PDA_v2.g10051"/>
</dbReference>
<accession>A0A914P4R8</accession>
<organism evidence="1 2">
    <name type="scientific">Panagrolaimus davidi</name>
    <dbReference type="NCBI Taxonomy" id="227884"/>
    <lineage>
        <taxon>Eukaryota</taxon>
        <taxon>Metazoa</taxon>
        <taxon>Ecdysozoa</taxon>
        <taxon>Nematoda</taxon>
        <taxon>Chromadorea</taxon>
        <taxon>Rhabditida</taxon>
        <taxon>Tylenchina</taxon>
        <taxon>Panagrolaimomorpha</taxon>
        <taxon>Panagrolaimoidea</taxon>
        <taxon>Panagrolaimidae</taxon>
        <taxon>Panagrolaimus</taxon>
    </lineage>
</organism>
<name>A0A914P4R8_9BILA</name>
<protein>
    <submittedName>
        <fullName evidence="2">Uncharacterized protein</fullName>
    </submittedName>
</protein>
<dbReference type="Proteomes" id="UP000887578">
    <property type="component" value="Unplaced"/>
</dbReference>
<reference evidence="2" key="1">
    <citation type="submission" date="2022-11" db="UniProtKB">
        <authorList>
            <consortium name="WormBaseParasite"/>
        </authorList>
    </citation>
    <scope>IDENTIFICATION</scope>
</reference>
<sequence length="92" mass="10941">MFFVSLCFTAGNLDVESVYNFMKSNQEINFILRFSRPLSLVDKNKFKLIVEEIISSKSFDYKPRCIEYNGQDYSKKTKKPAIHYQFQRLCSY</sequence>